<evidence type="ECO:0000313" key="2">
    <source>
        <dbReference type="EMBL" id="MFD2161397.1"/>
    </source>
</evidence>
<reference evidence="3" key="1">
    <citation type="journal article" date="2019" name="Int. J. Syst. Evol. Microbiol.">
        <title>The Global Catalogue of Microorganisms (GCM) 10K type strain sequencing project: providing services to taxonomists for standard genome sequencing and annotation.</title>
        <authorList>
            <consortium name="The Broad Institute Genomics Platform"/>
            <consortium name="The Broad Institute Genome Sequencing Center for Infectious Disease"/>
            <person name="Wu L."/>
            <person name="Ma J."/>
        </authorList>
    </citation>
    <scope>NUCLEOTIDE SEQUENCE [LARGE SCALE GENOMIC DNA]</scope>
    <source>
        <strain evidence="3">KCTC 42217</strain>
    </source>
</reference>
<keyword evidence="1" id="KW-0812">Transmembrane</keyword>
<dbReference type="EMBL" id="JBHUHZ010000001">
    <property type="protein sequence ID" value="MFD2161397.1"/>
    <property type="molecule type" value="Genomic_DNA"/>
</dbReference>
<evidence type="ECO:0008006" key="4">
    <source>
        <dbReference type="Google" id="ProtNLM"/>
    </source>
</evidence>
<protein>
    <recommendedName>
        <fullName evidence="4">Phosphatidate cytidylyltransferase</fullName>
    </recommendedName>
</protein>
<sequence length="56" mass="6258">MKNTLILTLAAFTVTLLSGCEAIADIFQAGIYVGIFIVVAIIAVIIWILRFFRRRT</sequence>
<evidence type="ECO:0000256" key="1">
    <source>
        <dbReference type="SAM" id="Phobius"/>
    </source>
</evidence>
<name>A0ABW4ZIE5_9SPHI</name>
<keyword evidence="1" id="KW-0472">Membrane</keyword>
<proteinExistence type="predicted"/>
<keyword evidence="3" id="KW-1185">Reference proteome</keyword>
<comment type="caution">
    <text evidence="2">The sequence shown here is derived from an EMBL/GenBank/DDBJ whole genome shotgun (WGS) entry which is preliminary data.</text>
</comment>
<keyword evidence="1" id="KW-1133">Transmembrane helix</keyword>
<dbReference type="RefSeq" id="WP_255899401.1">
    <property type="nucleotide sequence ID" value="NZ_JAFMZO010000001.1"/>
</dbReference>
<evidence type="ECO:0000313" key="3">
    <source>
        <dbReference type="Proteomes" id="UP001597387"/>
    </source>
</evidence>
<gene>
    <name evidence="2" type="ORF">ACFSJU_03280</name>
</gene>
<feature type="transmembrane region" description="Helical" evidence="1">
    <location>
        <begin position="32"/>
        <end position="52"/>
    </location>
</feature>
<organism evidence="2 3">
    <name type="scientific">Paradesertivirga mongoliensis</name>
    <dbReference type="NCBI Taxonomy" id="2100740"/>
    <lineage>
        <taxon>Bacteria</taxon>
        <taxon>Pseudomonadati</taxon>
        <taxon>Bacteroidota</taxon>
        <taxon>Sphingobacteriia</taxon>
        <taxon>Sphingobacteriales</taxon>
        <taxon>Sphingobacteriaceae</taxon>
        <taxon>Paradesertivirga</taxon>
    </lineage>
</organism>
<dbReference type="Proteomes" id="UP001597387">
    <property type="component" value="Unassembled WGS sequence"/>
</dbReference>
<accession>A0ABW4ZIE5</accession>
<dbReference type="PROSITE" id="PS51257">
    <property type="entry name" value="PROKAR_LIPOPROTEIN"/>
    <property type="match status" value="1"/>
</dbReference>